<comment type="cofactor">
    <cofactor evidence="1">
        <name>Mg(2+)</name>
        <dbReference type="ChEBI" id="CHEBI:18420"/>
    </cofactor>
</comment>
<feature type="non-terminal residue" evidence="4">
    <location>
        <position position="133"/>
    </location>
</feature>
<dbReference type="InterPro" id="IPR015797">
    <property type="entry name" value="NUDIX_hydrolase-like_dom_sf"/>
</dbReference>
<dbReference type="PANTHER" id="PTHR11839">
    <property type="entry name" value="UDP/ADP-SUGAR PYROPHOSPHATASE"/>
    <property type="match status" value="1"/>
</dbReference>
<sequence length="133" mass="14491">MTEPDLSHDVLLASEERFQGSLLRLTVDVVRISSGVEARREVVHHPGGVGIIALAEDGSVLLVRQYRHPAGELLWEIPAGGREEGESSLEAARRELAEETGYGAESWLAVGATFLAPGYSTELLWYYRATGIT</sequence>
<organism evidence="4">
    <name type="scientific">mine drainage metagenome</name>
    <dbReference type="NCBI Taxonomy" id="410659"/>
    <lineage>
        <taxon>unclassified sequences</taxon>
        <taxon>metagenomes</taxon>
        <taxon>ecological metagenomes</taxon>
    </lineage>
</organism>
<dbReference type="EMBL" id="AUZY01010949">
    <property type="protein sequence ID" value="EQD36596.1"/>
    <property type="molecule type" value="Genomic_DNA"/>
</dbReference>
<dbReference type="InterPro" id="IPR020476">
    <property type="entry name" value="Nudix_hydrolase"/>
</dbReference>
<dbReference type="GO" id="GO:0019693">
    <property type="term" value="P:ribose phosphate metabolic process"/>
    <property type="evidence" value="ECO:0007669"/>
    <property type="project" value="TreeGrafter"/>
</dbReference>
<dbReference type="Pfam" id="PF00293">
    <property type="entry name" value="NUDIX"/>
    <property type="match status" value="1"/>
</dbReference>
<proteinExistence type="predicted"/>
<evidence type="ECO:0000256" key="1">
    <source>
        <dbReference type="ARBA" id="ARBA00001946"/>
    </source>
</evidence>
<reference evidence="4" key="1">
    <citation type="submission" date="2013-08" db="EMBL/GenBank/DDBJ databases">
        <authorList>
            <person name="Mendez C."/>
            <person name="Richter M."/>
            <person name="Ferrer M."/>
            <person name="Sanchez J."/>
        </authorList>
    </citation>
    <scope>NUCLEOTIDE SEQUENCE</scope>
</reference>
<dbReference type="Gene3D" id="3.90.79.10">
    <property type="entry name" value="Nucleoside Triphosphate Pyrophosphohydrolase"/>
    <property type="match status" value="1"/>
</dbReference>
<evidence type="ECO:0000313" key="4">
    <source>
        <dbReference type="EMBL" id="EQD36596.1"/>
    </source>
</evidence>
<gene>
    <name evidence="4" type="ORF">B1B_16456</name>
</gene>
<reference evidence="4" key="2">
    <citation type="journal article" date="2014" name="ISME J.">
        <title>Microbial stratification in low pH oxic and suboxic macroscopic growths along an acid mine drainage.</title>
        <authorList>
            <person name="Mendez-Garcia C."/>
            <person name="Mesa V."/>
            <person name="Sprenger R.R."/>
            <person name="Richter M."/>
            <person name="Diez M.S."/>
            <person name="Solano J."/>
            <person name="Bargiela R."/>
            <person name="Golyshina O.V."/>
            <person name="Manteca A."/>
            <person name="Ramos J.L."/>
            <person name="Gallego J.R."/>
            <person name="Llorente I."/>
            <person name="Martins Dos Santos V.A."/>
            <person name="Jensen O.N."/>
            <person name="Pelaez A.I."/>
            <person name="Sanchez J."/>
            <person name="Ferrer M."/>
        </authorList>
    </citation>
    <scope>NUCLEOTIDE SEQUENCE</scope>
</reference>
<dbReference type="GO" id="GO:0006753">
    <property type="term" value="P:nucleoside phosphate metabolic process"/>
    <property type="evidence" value="ECO:0007669"/>
    <property type="project" value="TreeGrafter"/>
</dbReference>
<dbReference type="PANTHER" id="PTHR11839:SF18">
    <property type="entry name" value="NUDIX HYDROLASE DOMAIN-CONTAINING PROTEIN"/>
    <property type="match status" value="1"/>
</dbReference>
<dbReference type="GO" id="GO:0005829">
    <property type="term" value="C:cytosol"/>
    <property type="evidence" value="ECO:0007669"/>
    <property type="project" value="TreeGrafter"/>
</dbReference>
<dbReference type="InterPro" id="IPR020084">
    <property type="entry name" value="NUDIX_hydrolase_CS"/>
</dbReference>
<dbReference type="AlphaFoldDB" id="T0YMF4"/>
<dbReference type="InterPro" id="IPR000086">
    <property type="entry name" value="NUDIX_hydrolase_dom"/>
</dbReference>
<keyword evidence="2 4" id="KW-0378">Hydrolase</keyword>
<dbReference type="PROSITE" id="PS00893">
    <property type="entry name" value="NUDIX_BOX"/>
    <property type="match status" value="1"/>
</dbReference>
<dbReference type="SUPFAM" id="SSF55811">
    <property type="entry name" value="Nudix"/>
    <property type="match status" value="1"/>
</dbReference>
<dbReference type="PRINTS" id="PR00502">
    <property type="entry name" value="NUDIXFAMILY"/>
</dbReference>
<dbReference type="PROSITE" id="PS51462">
    <property type="entry name" value="NUDIX"/>
    <property type="match status" value="1"/>
</dbReference>
<name>T0YMF4_9ZZZZ</name>
<evidence type="ECO:0000259" key="3">
    <source>
        <dbReference type="PROSITE" id="PS51462"/>
    </source>
</evidence>
<feature type="domain" description="Nudix hydrolase" evidence="3">
    <location>
        <begin position="44"/>
        <end position="133"/>
    </location>
</feature>
<evidence type="ECO:0000256" key="2">
    <source>
        <dbReference type="ARBA" id="ARBA00022801"/>
    </source>
</evidence>
<dbReference type="GO" id="GO:0016462">
    <property type="term" value="F:pyrophosphatase activity"/>
    <property type="evidence" value="ECO:0007669"/>
    <property type="project" value="UniProtKB-ARBA"/>
</dbReference>
<accession>T0YMF4</accession>
<protein>
    <submittedName>
        <fullName evidence="4">NUDIX hydrolase</fullName>
    </submittedName>
</protein>
<comment type="caution">
    <text evidence="4">The sequence shown here is derived from an EMBL/GenBank/DDBJ whole genome shotgun (WGS) entry which is preliminary data.</text>
</comment>